<reference evidence="1" key="1">
    <citation type="submission" date="2014-09" db="EMBL/GenBank/DDBJ databases">
        <authorList>
            <person name="Magalhaes I.L.F."/>
            <person name="Oliveira U."/>
            <person name="Santos F.R."/>
            <person name="Vidigal T.H.D.A."/>
            <person name="Brescovit A.D."/>
            <person name="Santos A.J."/>
        </authorList>
    </citation>
    <scope>NUCLEOTIDE SEQUENCE</scope>
    <source>
        <tissue evidence="1">Shoot tissue taken approximately 20 cm above the soil surface</tissue>
    </source>
</reference>
<name>A0A0A8Y9Y7_ARUDO</name>
<reference evidence="1" key="2">
    <citation type="journal article" date="2015" name="Data Brief">
        <title>Shoot transcriptome of the giant reed, Arundo donax.</title>
        <authorList>
            <person name="Barrero R.A."/>
            <person name="Guerrero F.D."/>
            <person name="Moolhuijzen P."/>
            <person name="Goolsby J.A."/>
            <person name="Tidwell J."/>
            <person name="Bellgard S.E."/>
            <person name="Bellgard M.I."/>
        </authorList>
    </citation>
    <scope>NUCLEOTIDE SEQUENCE</scope>
    <source>
        <tissue evidence="1">Shoot tissue taken approximately 20 cm above the soil surface</tissue>
    </source>
</reference>
<dbReference type="AlphaFoldDB" id="A0A0A8Y9Y7"/>
<organism evidence="1">
    <name type="scientific">Arundo donax</name>
    <name type="common">Giant reed</name>
    <name type="synonym">Donax arundinaceus</name>
    <dbReference type="NCBI Taxonomy" id="35708"/>
    <lineage>
        <taxon>Eukaryota</taxon>
        <taxon>Viridiplantae</taxon>
        <taxon>Streptophyta</taxon>
        <taxon>Embryophyta</taxon>
        <taxon>Tracheophyta</taxon>
        <taxon>Spermatophyta</taxon>
        <taxon>Magnoliopsida</taxon>
        <taxon>Liliopsida</taxon>
        <taxon>Poales</taxon>
        <taxon>Poaceae</taxon>
        <taxon>PACMAD clade</taxon>
        <taxon>Arundinoideae</taxon>
        <taxon>Arundineae</taxon>
        <taxon>Arundo</taxon>
    </lineage>
</organism>
<evidence type="ECO:0000313" key="1">
    <source>
        <dbReference type="EMBL" id="JAD22699.1"/>
    </source>
</evidence>
<dbReference type="EMBL" id="GBRH01275196">
    <property type="protein sequence ID" value="JAD22699.1"/>
    <property type="molecule type" value="Transcribed_RNA"/>
</dbReference>
<proteinExistence type="predicted"/>
<protein>
    <submittedName>
        <fullName evidence="1">Uncharacterized protein</fullName>
    </submittedName>
</protein>
<sequence>MHRIHSLIFVQFSDPGRSSFCC</sequence>
<accession>A0A0A8Y9Y7</accession>